<feature type="signal peptide" evidence="1">
    <location>
        <begin position="1"/>
        <end position="18"/>
    </location>
</feature>
<organism evidence="3 4">
    <name type="scientific">Halteria grandinella</name>
    <dbReference type="NCBI Taxonomy" id="5974"/>
    <lineage>
        <taxon>Eukaryota</taxon>
        <taxon>Sar</taxon>
        <taxon>Alveolata</taxon>
        <taxon>Ciliophora</taxon>
        <taxon>Intramacronucleata</taxon>
        <taxon>Spirotrichea</taxon>
        <taxon>Stichotrichia</taxon>
        <taxon>Sporadotrichida</taxon>
        <taxon>Halteriidae</taxon>
        <taxon>Halteria</taxon>
    </lineage>
</organism>
<dbReference type="Proteomes" id="UP000785679">
    <property type="component" value="Unassembled WGS sequence"/>
</dbReference>
<dbReference type="InterPro" id="IPR006571">
    <property type="entry name" value="TLDc_dom"/>
</dbReference>
<dbReference type="AlphaFoldDB" id="A0A8J8NK39"/>
<sequence>MNTVFITTLALITSLTVASTVPHIGNCSEAFFFVEDHIPGTKFTCATNQTWECKVINIVFPACSKYEKCKSFKCQHRPRSDFLESSMNITVDESKWLLKQIKVPNLIKKPVLLYRATRDGWLIADYHSKVDGYTNIYVFMKFKETQRRAAGFTTIDQSIYGGWVNDKQSFVLSIDKRIVATGNQNERLLYVLHQFGPYFAAGYHQDVLRADRGERIDQGGAICGLSNEYMPYEDDLLCSLSGLQNGYYEIDELEVWHIL</sequence>
<evidence type="ECO:0000313" key="4">
    <source>
        <dbReference type="Proteomes" id="UP000785679"/>
    </source>
</evidence>
<gene>
    <name evidence="3" type="ORF">FGO68_gene986</name>
</gene>
<evidence type="ECO:0000256" key="1">
    <source>
        <dbReference type="SAM" id="SignalP"/>
    </source>
</evidence>
<evidence type="ECO:0000313" key="3">
    <source>
        <dbReference type="EMBL" id="TNV76029.1"/>
    </source>
</evidence>
<protein>
    <recommendedName>
        <fullName evidence="2">TLDc domain-containing protein</fullName>
    </recommendedName>
</protein>
<comment type="caution">
    <text evidence="3">The sequence shown here is derived from an EMBL/GenBank/DDBJ whole genome shotgun (WGS) entry which is preliminary data.</text>
</comment>
<feature type="domain" description="TLDc" evidence="2">
    <location>
        <begin position="89"/>
        <end position="258"/>
    </location>
</feature>
<evidence type="ECO:0000259" key="2">
    <source>
        <dbReference type="Pfam" id="PF07534"/>
    </source>
</evidence>
<name>A0A8J8NK39_HALGN</name>
<dbReference type="EMBL" id="RRYP01014338">
    <property type="protein sequence ID" value="TNV76029.1"/>
    <property type="molecule type" value="Genomic_DNA"/>
</dbReference>
<accession>A0A8J8NK39</accession>
<dbReference type="Pfam" id="PF07534">
    <property type="entry name" value="TLD"/>
    <property type="match status" value="1"/>
</dbReference>
<feature type="chain" id="PRO_5035201188" description="TLDc domain-containing protein" evidence="1">
    <location>
        <begin position="19"/>
        <end position="259"/>
    </location>
</feature>
<keyword evidence="1" id="KW-0732">Signal</keyword>
<keyword evidence="4" id="KW-1185">Reference proteome</keyword>
<proteinExistence type="predicted"/>
<reference evidence="3" key="1">
    <citation type="submission" date="2019-06" db="EMBL/GenBank/DDBJ databases">
        <authorList>
            <person name="Zheng W."/>
        </authorList>
    </citation>
    <scope>NUCLEOTIDE SEQUENCE</scope>
    <source>
        <strain evidence="3">QDHG01</strain>
    </source>
</reference>